<dbReference type="SUPFAM" id="SSF51905">
    <property type="entry name" value="FAD/NAD(P)-binding domain"/>
    <property type="match status" value="1"/>
</dbReference>
<comment type="caution">
    <text evidence="2">The sequence shown here is derived from an EMBL/GenBank/DDBJ whole genome shotgun (WGS) entry which is preliminary data.</text>
</comment>
<reference evidence="2" key="1">
    <citation type="submission" date="2020-12" db="EMBL/GenBank/DDBJ databases">
        <title>Metabolic potential, ecology and presence of endohyphal bacteria is reflected in genomic diversity of Mucoromycotina.</title>
        <authorList>
            <person name="Muszewska A."/>
            <person name="Okrasinska A."/>
            <person name="Steczkiewicz K."/>
            <person name="Drgas O."/>
            <person name="Orlowska M."/>
            <person name="Perlinska-Lenart U."/>
            <person name="Aleksandrzak-Piekarczyk T."/>
            <person name="Szatraj K."/>
            <person name="Zielenkiewicz U."/>
            <person name="Pilsyk S."/>
            <person name="Malc E."/>
            <person name="Mieczkowski P."/>
            <person name="Kruszewska J.S."/>
            <person name="Biernat P."/>
            <person name="Pawlowska J."/>
        </authorList>
    </citation>
    <scope>NUCLEOTIDE SEQUENCE</scope>
    <source>
        <strain evidence="2">WA0000067209</strain>
    </source>
</reference>
<evidence type="ECO:0008006" key="4">
    <source>
        <dbReference type="Google" id="ProtNLM"/>
    </source>
</evidence>
<keyword evidence="1" id="KW-0472">Membrane</keyword>
<dbReference type="GO" id="GO:0016491">
    <property type="term" value="F:oxidoreductase activity"/>
    <property type="evidence" value="ECO:0007669"/>
    <property type="project" value="TreeGrafter"/>
</dbReference>
<dbReference type="Proteomes" id="UP000654370">
    <property type="component" value="Unassembled WGS sequence"/>
</dbReference>
<organism evidence="2 3">
    <name type="scientific">Mortierella isabellina</name>
    <name type="common">Filamentous fungus</name>
    <name type="synonym">Umbelopsis isabellina</name>
    <dbReference type="NCBI Taxonomy" id="91625"/>
    <lineage>
        <taxon>Eukaryota</taxon>
        <taxon>Fungi</taxon>
        <taxon>Fungi incertae sedis</taxon>
        <taxon>Mucoromycota</taxon>
        <taxon>Mucoromycotina</taxon>
        <taxon>Umbelopsidomycetes</taxon>
        <taxon>Umbelopsidales</taxon>
        <taxon>Umbelopsidaceae</taxon>
        <taxon>Umbelopsis</taxon>
    </lineage>
</organism>
<dbReference type="Gene3D" id="3.50.50.60">
    <property type="entry name" value="FAD/NAD(P)-binding domain"/>
    <property type="match status" value="1"/>
</dbReference>
<dbReference type="InterPro" id="IPR036188">
    <property type="entry name" value="FAD/NAD-bd_sf"/>
</dbReference>
<sequence length="554" mass="62204">MTLDTHSNIKVAVIGSGLAGLTAAHHLAGSQAEVHLFEKAPTLGMDAASISVHPEHNSSQKNIRIDNRFIDVVLFTNPHTGTDEIVHVWYVVLKNQRYYDRLTKLYKHLNIPVKPANFSFGWYSVHSPYVDSKSGAYEPLELKPQDVTEKAAITSYLLYSGSRSVGTLALYSRARQSLSAFLIWLYHSFIVTMSYFQLLILATWHHATGHLQNERHAIASMTLGQWFQSNHFHPFFVRHVFVPLFAAVCTNSWESMLKYPAADVLEYIAMGLFNESYVVAHGVEAVVKQLITPVKHVHLATEIVALEPVFQGSDDPLIRVIDADGNAYVFDHIIFATQGNQAVNLIQRYKQALMRLADSPHGPVVSRIVHSLQDQIDTLSRFQYDTSLVINHKDTSLLPRERTAWRALNMAILDKSIKLKDIKSAPIIPYPHDTTMTTHILNMTHSEIDQDIVYLQTTNPIAAPRPDTILSVSWFQRATVTLDSKAALNDLFCTCSNNSRKKTLGDRQGKARLWFIGSYAWTGIPLLEGCVVSAEKVVVEGIGRREGLDITIPW</sequence>
<protein>
    <recommendedName>
        <fullName evidence="4">FAD/NAD(P)-binding domain-containing protein</fullName>
    </recommendedName>
</protein>
<proteinExistence type="predicted"/>
<dbReference type="InterPro" id="IPR050464">
    <property type="entry name" value="Zeta_carotene_desat/Oxidored"/>
</dbReference>
<dbReference type="PANTHER" id="PTHR42923:SF17">
    <property type="entry name" value="AMINE OXIDASE DOMAIN-CONTAINING PROTEIN"/>
    <property type="match status" value="1"/>
</dbReference>
<evidence type="ECO:0000256" key="1">
    <source>
        <dbReference type="SAM" id="Phobius"/>
    </source>
</evidence>
<dbReference type="Pfam" id="PF13450">
    <property type="entry name" value="NAD_binding_8"/>
    <property type="match status" value="1"/>
</dbReference>
<keyword evidence="3" id="KW-1185">Reference proteome</keyword>
<dbReference type="AlphaFoldDB" id="A0A8H7U9L3"/>
<feature type="transmembrane region" description="Helical" evidence="1">
    <location>
        <begin position="181"/>
        <end position="204"/>
    </location>
</feature>
<keyword evidence="1" id="KW-0812">Transmembrane</keyword>
<accession>A0A8H7U9L3</accession>
<name>A0A8H7U9L3_MORIS</name>
<evidence type="ECO:0000313" key="2">
    <source>
        <dbReference type="EMBL" id="KAG2171579.1"/>
    </source>
</evidence>
<evidence type="ECO:0000313" key="3">
    <source>
        <dbReference type="Proteomes" id="UP000654370"/>
    </source>
</evidence>
<dbReference type="EMBL" id="JAEPQZ010000020">
    <property type="protein sequence ID" value="KAG2171579.1"/>
    <property type="molecule type" value="Genomic_DNA"/>
</dbReference>
<dbReference type="PANTHER" id="PTHR42923">
    <property type="entry name" value="PROTOPORPHYRINOGEN OXIDASE"/>
    <property type="match status" value="1"/>
</dbReference>
<keyword evidence="1" id="KW-1133">Transmembrane helix</keyword>
<dbReference type="OrthoDB" id="5977668at2759"/>
<gene>
    <name evidence="2" type="ORF">INT43_008305</name>
</gene>